<dbReference type="Gene3D" id="3.40.630.30">
    <property type="match status" value="1"/>
</dbReference>
<feature type="domain" description="N-acetyltransferase" evidence="4">
    <location>
        <begin position="8"/>
        <end position="166"/>
    </location>
</feature>
<dbReference type="InterPro" id="IPR051531">
    <property type="entry name" value="N-acetyltransferase"/>
</dbReference>
<dbReference type="PROSITE" id="PS51186">
    <property type="entry name" value="GNAT"/>
    <property type="match status" value="1"/>
</dbReference>
<reference evidence="5" key="2">
    <citation type="submission" date="2020-09" db="EMBL/GenBank/DDBJ databases">
        <authorList>
            <person name="Sun Q."/>
            <person name="Zhou Y."/>
        </authorList>
    </citation>
    <scope>NUCLEOTIDE SEQUENCE</scope>
    <source>
        <strain evidence="5">CGMCC 1.15095</strain>
    </source>
</reference>
<dbReference type="AlphaFoldDB" id="A0A916TQR4"/>
<reference evidence="5" key="1">
    <citation type="journal article" date="2014" name="Int. J. Syst. Evol. Microbiol.">
        <title>Complete genome sequence of Corynebacterium casei LMG S-19264T (=DSM 44701T), isolated from a smear-ripened cheese.</title>
        <authorList>
            <consortium name="US DOE Joint Genome Institute (JGI-PGF)"/>
            <person name="Walter F."/>
            <person name="Albersmeier A."/>
            <person name="Kalinowski J."/>
            <person name="Ruckert C."/>
        </authorList>
    </citation>
    <scope>NUCLEOTIDE SEQUENCE</scope>
    <source>
        <strain evidence="5">CGMCC 1.15095</strain>
    </source>
</reference>
<gene>
    <name evidence="5" type="ORF">GCM10011494_08420</name>
</gene>
<evidence type="ECO:0000259" key="4">
    <source>
        <dbReference type="PROSITE" id="PS51186"/>
    </source>
</evidence>
<evidence type="ECO:0000313" key="6">
    <source>
        <dbReference type="Proteomes" id="UP000608154"/>
    </source>
</evidence>
<dbReference type="Pfam" id="PF13302">
    <property type="entry name" value="Acetyltransf_3"/>
    <property type="match status" value="1"/>
</dbReference>
<dbReference type="EMBL" id="BMHK01000004">
    <property type="protein sequence ID" value="GGB92374.1"/>
    <property type="molecule type" value="Genomic_DNA"/>
</dbReference>
<sequence length="185" mass="21191">MFVRTERLFLRPAWPEDAEDVYGALGDYEDRPGVTVEPWPRTRRELQRFIQQPRDPRLPHFFMYLRSADGPELVGGIAFGRIGEDVEMGYWVRPRYRGKGYATEAIRAALKQARSLGHPRVFAKHFADAPGSASVLERLGFHELSDDHSRSVIDHDDDQPVRVYLVELERRASQQIAAIAEAMEA</sequence>
<organism evidence="5 6">
    <name type="scientific">Novosphingobium endophyticum</name>
    <dbReference type="NCBI Taxonomy" id="1955250"/>
    <lineage>
        <taxon>Bacteria</taxon>
        <taxon>Pseudomonadati</taxon>
        <taxon>Pseudomonadota</taxon>
        <taxon>Alphaproteobacteria</taxon>
        <taxon>Sphingomonadales</taxon>
        <taxon>Sphingomonadaceae</taxon>
        <taxon>Novosphingobium</taxon>
    </lineage>
</organism>
<dbReference type="RefSeq" id="WP_188768727.1">
    <property type="nucleotide sequence ID" value="NZ_BMHK01000004.1"/>
</dbReference>
<dbReference type="InterPro" id="IPR000182">
    <property type="entry name" value="GNAT_dom"/>
</dbReference>
<evidence type="ECO:0000256" key="3">
    <source>
        <dbReference type="ARBA" id="ARBA00038502"/>
    </source>
</evidence>
<comment type="similarity">
    <text evidence="3">Belongs to the acetyltransferase family. RimJ subfamily.</text>
</comment>
<dbReference type="GO" id="GO:0016747">
    <property type="term" value="F:acyltransferase activity, transferring groups other than amino-acyl groups"/>
    <property type="evidence" value="ECO:0007669"/>
    <property type="project" value="InterPro"/>
</dbReference>
<dbReference type="PANTHER" id="PTHR43792">
    <property type="entry name" value="GNAT FAMILY, PUTATIVE (AFU_ORTHOLOGUE AFUA_3G00765)-RELATED-RELATED"/>
    <property type="match status" value="1"/>
</dbReference>
<evidence type="ECO:0000256" key="2">
    <source>
        <dbReference type="ARBA" id="ARBA00023315"/>
    </source>
</evidence>
<dbReference type="InterPro" id="IPR016181">
    <property type="entry name" value="Acyl_CoA_acyltransferase"/>
</dbReference>
<evidence type="ECO:0000313" key="5">
    <source>
        <dbReference type="EMBL" id="GGB92374.1"/>
    </source>
</evidence>
<comment type="caution">
    <text evidence="5">The sequence shown here is derived from an EMBL/GenBank/DDBJ whole genome shotgun (WGS) entry which is preliminary data.</text>
</comment>
<evidence type="ECO:0000256" key="1">
    <source>
        <dbReference type="ARBA" id="ARBA00022679"/>
    </source>
</evidence>
<dbReference type="CDD" id="cd04301">
    <property type="entry name" value="NAT_SF"/>
    <property type="match status" value="1"/>
</dbReference>
<proteinExistence type="inferred from homology"/>
<protein>
    <submittedName>
        <fullName evidence="5">N-acetyltransferase</fullName>
    </submittedName>
</protein>
<dbReference type="Proteomes" id="UP000608154">
    <property type="component" value="Unassembled WGS sequence"/>
</dbReference>
<dbReference type="PANTHER" id="PTHR43792:SF8">
    <property type="entry name" value="[RIBOSOMAL PROTEIN US5]-ALANINE N-ACETYLTRANSFERASE"/>
    <property type="match status" value="1"/>
</dbReference>
<name>A0A916TQR4_9SPHN</name>
<keyword evidence="2" id="KW-0012">Acyltransferase</keyword>
<keyword evidence="6" id="KW-1185">Reference proteome</keyword>
<accession>A0A916TQR4</accession>
<keyword evidence="1" id="KW-0808">Transferase</keyword>
<dbReference type="SUPFAM" id="SSF55729">
    <property type="entry name" value="Acyl-CoA N-acyltransferases (Nat)"/>
    <property type="match status" value="1"/>
</dbReference>